<dbReference type="EMBL" id="NAFI01000135">
    <property type="protein sequence ID" value="OSJ18055.1"/>
    <property type="molecule type" value="Genomic_DNA"/>
</dbReference>
<evidence type="ECO:0000313" key="1">
    <source>
        <dbReference type="EMBL" id="OSJ18055.1"/>
    </source>
</evidence>
<name>A0A1X3HFR4_9BRAD</name>
<evidence type="ECO:0000313" key="2">
    <source>
        <dbReference type="Proteomes" id="UP000193553"/>
    </source>
</evidence>
<dbReference type="AlphaFoldDB" id="A0A1X3HFR4"/>
<gene>
    <name evidence="1" type="ORF">BSZ18_03020</name>
</gene>
<protein>
    <submittedName>
        <fullName evidence="1">Uncharacterized protein</fullName>
    </submittedName>
</protein>
<dbReference type="OrthoDB" id="8216936at2"/>
<sequence>MRQTFQRQNLLGGALVLCGFGGVLWSSAAMPMFWVTAPAQEMSARIMADDRFKPGALARVLAKMDQFSPPLMLAPEFVRAKTLVELRVAEEDMLQKKATDADRSVETAESEAKAALSVSPSDPFLWLMLYSIDTARNGFNSKSIGYLDASYAFGAREGWIALRRNRMALGALQLLSISTQKAIVSEFASVVDAGFIEEAAANLTTAGWLHRDALIEGLASIGVREREALVRRLSRDGIRVTIAGFEMEERPWR</sequence>
<dbReference type="Proteomes" id="UP000193553">
    <property type="component" value="Unassembled WGS sequence"/>
</dbReference>
<reference evidence="1 2" key="1">
    <citation type="submission" date="2017-03" db="EMBL/GenBank/DDBJ databases">
        <title>Whole genome sequences of fourteen strains of Bradyrhizobium canariense and one strain of Bradyrhizobium japonicum isolated from Lupinus (Papilionoideae: Genisteae) species in Algeria.</title>
        <authorList>
            <person name="Crovadore J."/>
            <person name="Chekireb D."/>
            <person name="Brachmann A."/>
            <person name="Chablais R."/>
            <person name="Cochard B."/>
            <person name="Lefort F."/>
        </authorList>
    </citation>
    <scope>NUCLEOTIDE SEQUENCE [LARGE SCALE GENOMIC DNA]</scope>
    <source>
        <strain evidence="1 2">UBMA195</strain>
    </source>
</reference>
<accession>A0A1X3HFR4</accession>
<comment type="caution">
    <text evidence="1">The sequence shown here is derived from an EMBL/GenBank/DDBJ whole genome shotgun (WGS) entry which is preliminary data.</text>
</comment>
<proteinExistence type="predicted"/>
<organism evidence="1 2">
    <name type="scientific">Bradyrhizobium canariense</name>
    <dbReference type="NCBI Taxonomy" id="255045"/>
    <lineage>
        <taxon>Bacteria</taxon>
        <taxon>Pseudomonadati</taxon>
        <taxon>Pseudomonadota</taxon>
        <taxon>Alphaproteobacteria</taxon>
        <taxon>Hyphomicrobiales</taxon>
        <taxon>Nitrobacteraceae</taxon>
        <taxon>Bradyrhizobium</taxon>
    </lineage>
</organism>
<dbReference type="RefSeq" id="WP_085359823.1">
    <property type="nucleotide sequence ID" value="NZ_NAFD01000183.1"/>
</dbReference>